<organism evidence="3 4">
    <name type="scientific">Glonium stellatum</name>
    <dbReference type="NCBI Taxonomy" id="574774"/>
    <lineage>
        <taxon>Eukaryota</taxon>
        <taxon>Fungi</taxon>
        <taxon>Dikarya</taxon>
        <taxon>Ascomycota</taxon>
        <taxon>Pezizomycotina</taxon>
        <taxon>Dothideomycetes</taxon>
        <taxon>Pleosporomycetidae</taxon>
        <taxon>Gloniales</taxon>
        <taxon>Gloniaceae</taxon>
        <taxon>Glonium</taxon>
    </lineage>
</organism>
<feature type="transmembrane region" description="Helical" evidence="2">
    <location>
        <begin position="51"/>
        <end position="71"/>
    </location>
</feature>
<evidence type="ECO:0000256" key="1">
    <source>
        <dbReference type="SAM" id="MobiDB-lite"/>
    </source>
</evidence>
<feature type="region of interest" description="Disordered" evidence="1">
    <location>
        <begin position="1"/>
        <end position="21"/>
    </location>
</feature>
<evidence type="ECO:0008006" key="5">
    <source>
        <dbReference type="Google" id="ProtNLM"/>
    </source>
</evidence>
<dbReference type="PANTHER" id="PTHR33927:SF5">
    <property type="entry name" value="ENZYME, PUTATIVE (AFU_ORTHOLOGUE AFUA_8G01222)-RELATED"/>
    <property type="match status" value="1"/>
</dbReference>
<keyword evidence="4" id="KW-1185">Reference proteome</keyword>
<keyword evidence="2" id="KW-1133">Transmembrane helix</keyword>
<protein>
    <recommendedName>
        <fullName evidence="5">Integral membrane protein TmpA</fullName>
    </recommendedName>
</protein>
<evidence type="ECO:0000313" key="3">
    <source>
        <dbReference type="EMBL" id="OCL05747.1"/>
    </source>
</evidence>
<dbReference type="InterPro" id="IPR052979">
    <property type="entry name" value="Adenylate-forming_domain"/>
</dbReference>
<keyword evidence="2" id="KW-0472">Membrane</keyword>
<dbReference type="EMBL" id="KV750216">
    <property type="protein sequence ID" value="OCL05747.1"/>
    <property type="molecule type" value="Genomic_DNA"/>
</dbReference>
<evidence type="ECO:0000256" key="2">
    <source>
        <dbReference type="SAM" id="Phobius"/>
    </source>
</evidence>
<dbReference type="OrthoDB" id="3142841at2759"/>
<dbReference type="Proteomes" id="UP000250140">
    <property type="component" value="Unassembled WGS sequence"/>
</dbReference>
<feature type="transmembrane region" description="Helical" evidence="2">
    <location>
        <begin position="170"/>
        <end position="187"/>
    </location>
</feature>
<dbReference type="PANTHER" id="PTHR33927">
    <property type="entry name" value="TRANSMEMBRANE PROTEIN"/>
    <property type="match status" value="1"/>
</dbReference>
<feature type="transmembrane region" description="Helical" evidence="2">
    <location>
        <begin position="208"/>
        <end position="232"/>
    </location>
</feature>
<dbReference type="AlphaFoldDB" id="A0A8E2JQK2"/>
<gene>
    <name evidence="3" type="ORF">AOQ84DRAFT_298330</name>
</gene>
<sequence length="472" mass="53329">MEQGTSTTASSQRSSKSYDGSISALPLKQKDLPDKRQSRALRNLRHTFLNVYRRLFSLVFIANIIGLIWVVVKYRSSAKLPLSDVATAASANIMVAILIRQDYIINLIFRTCWLIPHSAPLRIRRALAKVYEYGGVHSGAAFAGVMWFILLTAVITTKFLQGDLHYGNPIAFITYLLLLLFLVILTFTMPFLRTIPRYHNYFEYTHRFFGWLSIALFWAEIVLLALSMHIAIQRPLWRILIELPTFWFLSITTIHIILPWLFLRHRHFTPEVLSKHALRLHFNTPVPRVTGLAIAKHPLGQWHPFATFPATTGQQDGGSLLISRAGDWTTDAILNPQTRYWVKGSPRTGVLSMATIFSRVVIVTTGSGIGPCLSFLMDPSKKTECSVLWSTPSPLQTYGEEVCDLVMRADPGARVIDTRKEGRPDMVALAYEMYVKMGAEAVFIISNPKLTRKVVYGMESRGVPAYGPIWDS</sequence>
<feature type="transmembrane region" description="Helical" evidence="2">
    <location>
        <begin position="130"/>
        <end position="150"/>
    </location>
</feature>
<accession>A0A8E2JQK2</accession>
<name>A0A8E2JQK2_9PEZI</name>
<feature type="compositionally biased region" description="Low complexity" evidence="1">
    <location>
        <begin position="1"/>
        <end position="17"/>
    </location>
</feature>
<feature type="transmembrane region" description="Helical" evidence="2">
    <location>
        <begin position="244"/>
        <end position="263"/>
    </location>
</feature>
<evidence type="ECO:0000313" key="4">
    <source>
        <dbReference type="Proteomes" id="UP000250140"/>
    </source>
</evidence>
<proteinExistence type="predicted"/>
<reference evidence="3 4" key="1">
    <citation type="journal article" date="2016" name="Nat. Commun.">
        <title>Ectomycorrhizal ecology is imprinted in the genome of the dominant symbiotic fungus Cenococcum geophilum.</title>
        <authorList>
            <consortium name="DOE Joint Genome Institute"/>
            <person name="Peter M."/>
            <person name="Kohler A."/>
            <person name="Ohm R.A."/>
            <person name="Kuo A."/>
            <person name="Krutzmann J."/>
            <person name="Morin E."/>
            <person name="Arend M."/>
            <person name="Barry K.W."/>
            <person name="Binder M."/>
            <person name="Choi C."/>
            <person name="Clum A."/>
            <person name="Copeland A."/>
            <person name="Grisel N."/>
            <person name="Haridas S."/>
            <person name="Kipfer T."/>
            <person name="LaButti K."/>
            <person name="Lindquist E."/>
            <person name="Lipzen A."/>
            <person name="Maire R."/>
            <person name="Meier B."/>
            <person name="Mihaltcheva S."/>
            <person name="Molinier V."/>
            <person name="Murat C."/>
            <person name="Poggeler S."/>
            <person name="Quandt C.A."/>
            <person name="Sperisen C."/>
            <person name="Tritt A."/>
            <person name="Tisserant E."/>
            <person name="Crous P.W."/>
            <person name="Henrissat B."/>
            <person name="Nehls U."/>
            <person name="Egli S."/>
            <person name="Spatafora J.W."/>
            <person name="Grigoriev I.V."/>
            <person name="Martin F.M."/>
        </authorList>
    </citation>
    <scope>NUCLEOTIDE SEQUENCE [LARGE SCALE GENOMIC DNA]</scope>
    <source>
        <strain evidence="3 4">CBS 207.34</strain>
    </source>
</reference>
<keyword evidence="2" id="KW-0812">Transmembrane</keyword>